<organism evidence="1 2">
    <name type="scientific">Vibrio metschnikovii</name>
    <dbReference type="NCBI Taxonomy" id="28172"/>
    <lineage>
        <taxon>Bacteria</taxon>
        <taxon>Pseudomonadati</taxon>
        <taxon>Pseudomonadota</taxon>
        <taxon>Gammaproteobacteria</taxon>
        <taxon>Vibrionales</taxon>
        <taxon>Vibrionaceae</taxon>
        <taxon>Vibrio</taxon>
    </lineage>
</organism>
<dbReference type="EMBL" id="JACRUP010000047">
    <property type="protein sequence ID" value="MBC5853424.1"/>
    <property type="molecule type" value="Genomic_DNA"/>
</dbReference>
<proteinExistence type="predicted"/>
<comment type="caution">
    <text evidence="1">The sequence shown here is derived from an EMBL/GenBank/DDBJ whole genome shotgun (WGS) entry which is preliminary data.</text>
</comment>
<dbReference type="Gene3D" id="3.40.50.1000">
    <property type="entry name" value="HAD superfamily/HAD-like"/>
    <property type="match status" value="1"/>
</dbReference>
<dbReference type="InterPro" id="IPR052550">
    <property type="entry name" value="Pyrimidine_5'-ntase_YjjG"/>
</dbReference>
<keyword evidence="2" id="KW-1185">Reference proteome</keyword>
<dbReference type="InterPro" id="IPR006439">
    <property type="entry name" value="HAD-SF_hydro_IA"/>
</dbReference>
<dbReference type="GO" id="GO:0016787">
    <property type="term" value="F:hydrolase activity"/>
    <property type="evidence" value="ECO:0007669"/>
    <property type="project" value="UniProtKB-KW"/>
</dbReference>
<name>A0A9X0RBM7_VIBME</name>
<dbReference type="NCBIfam" id="TIGR01549">
    <property type="entry name" value="HAD-SF-IA-v1"/>
    <property type="match status" value="1"/>
</dbReference>
<keyword evidence="1" id="KW-0378">Hydrolase</keyword>
<dbReference type="SUPFAM" id="SSF56784">
    <property type="entry name" value="HAD-like"/>
    <property type="match status" value="1"/>
</dbReference>
<dbReference type="InterPro" id="IPR036412">
    <property type="entry name" value="HAD-like_sf"/>
</dbReference>
<dbReference type="Proteomes" id="UP000615796">
    <property type="component" value="Unassembled WGS sequence"/>
</dbReference>
<evidence type="ECO:0000313" key="2">
    <source>
        <dbReference type="Proteomes" id="UP000615796"/>
    </source>
</evidence>
<evidence type="ECO:0000313" key="1">
    <source>
        <dbReference type="EMBL" id="MBC5853424.1"/>
    </source>
</evidence>
<dbReference type="PANTHER" id="PTHR47478">
    <property type="match status" value="1"/>
</dbReference>
<sequence length="163" mass="18081">MCKEAYLNKIYLFDWGDTLMVDFPNQKGKMCDWTEVQAVNGAHEILENLSRDHLIYVATNAVDSSESDIKLAFERVGLAQFLTGYFCKANLGLGKGSPEFFHKIAQELGVSHDSLIMVGDSLDNDILPAINAGVSAVWFNPKFEPNSSVVRVNEINSLCEICT</sequence>
<protein>
    <submittedName>
        <fullName evidence="1">HAD-IA family hydrolase</fullName>
    </submittedName>
</protein>
<dbReference type="Pfam" id="PF00702">
    <property type="entry name" value="Hydrolase"/>
    <property type="match status" value="1"/>
</dbReference>
<dbReference type="AlphaFoldDB" id="A0A9X0RBM7"/>
<dbReference type="RefSeq" id="WP_187027498.1">
    <property type="nucleotide sequence ID" value="NZ_JACRUP010000047.1"/>
</dbReference>
<dbReference type="InterPro" id="IPR023214">
    <property type="entry name" value="HAD_sf"/>
</dbReference>
<gene>
    <name evidence="1" type="ORF">H8Q88_21385</name>
</gene>
<reference evidence="1" key="1">
    <citation type="submission" date="2020-08" db="EMBL/GenBank/DDBJ databases">
        <title>Genome Sequencing and Pan-Genome Analysis of Migratory bird Vibrio Strains, Inner Mongolia.</title>
        <authorList>
            <person name="Zheng L."/>
        </authorList>
    </citation>
    <scope>NUCLEOTIDE SEQUENCE</scope>
    <source>
        <strain evidence="1">M13F</strain>
    </source>
</reference>
<accession>A0A9X0RBM7</accession>
<dbReference type="PANTHER" id="PTHR47478:SF1">
    <property type="entry name" value="PYRIMIDINE 5'-NUCLEOTIDASE YJJG"/>
    <property type="match status" value="1"/>
</dbReference>